<feature type="region of interest" description="Disordered" evidence="1">
    <location>
        <begin position="15"/>
        <end position="93"/>
    </location>
</feature>
<name>A0A1D1VV88_RAMVA</name>
<dbReference type="AlphaFoldDB" id="A0A1D1VV88"/>
<reference evidence="2 3" key="1">
    <citation type="journal article" date="2016" name="Nat. Commun.">
        <title>Extremotolerant tardigrade genome and improved radiotolerance of human cultured cells by tardigrade-unique protein.</title>
        <authorList>
            <person name="Hashimoto T."/>
            <person name="Horikawa D.D."/>
            <person name="Saito Y."/>
            <person name="Kuwahara H."/>
            <person name="Kozuka-Hata H."/>
            <person name="Shin-I T."/>
            <person name="Minakuchi Y."/>
            <person name="Ohishi K."/>
            <person name="Motoyama A."/>
            <person name="Aizu T."/>
            <person name="Enomoto A."/>
            <person name="Kondo K."/>
            <person name="Tanaka S."/>
            <person name="Hara Y."/>
            <person name="Koshikawa S."/>
            <person name="Sagara H."/>
            <person name="Miura T."/>
            <person name="Yokobori S."/>
            <person name="Miyagawa K."/>
            <person name="Suzuki Y."/>
            <person name="Kubo T."/>
            <person name="Oyama M."/>
            <person name="Kohara Y."/>
            <person name="Fujiyama A."/>
            <person name="Arakawa K."/>
            <person name="Katayama T."/>
            <person name="Toyoda A."/>
            <person name="Kunieda T."/>
        </authorList>
    </citation>
    <scope>NUCLEOTIDE SEQUENCE [LARGE SCALE GENOMIC DNA]</scope>
    <source>
        <strain evidence="2 3">YOKOZUNA-1</strain>
    </source>
</reference>
<gene>
    <name evidence="2" type="primary">RvY_15150-1</name>
    <name evidence="2" type="synonym">RvY_15150.1</name>
    <name evidence="2" type="ORF">RvY_15150</name>
</gene>
<dbReference type="EMBL" id="BDGG01000011">
    <property type="protein sequence ID" value="GAV04951.1"/>
    <property type="molecule type" value="Genomic_DNA"/>
</dbReference>
<feature type="compositionally biased region" description="Polar residues" evidence="1">
    <location>
        <begin position="24"/>
        <end position="35"/>
    </location>
</feature>
<accession>A0A1D1VV88</accession>
<keyword evidence="3" id="KW-1185">Reference proteome</keyword>
<protein>
    <submittedName>
        <fullName evidence="2">Uncharacterized protein</fullName>
    </submittedName>
</protein>
<feature type="compositionally biased region" description="Polar residues" evidence="1">
    <location>
        <begin position="77"/>
        <end position="87"/>
    </location>
</feature>
<evidence type="ECO:0000256" key="1">
    <source>
        <dbReference type="SAM" id="MobiDB-lite"/>
    </source>
</evidence>
<sequence>MYRTVSYHSKPSYLFLQGDGQVSGPAQAQPTQASGSEEREHSSPGDDVTSRQVQSDDLPYTVVTGKQRHQPVVWGKQQPSAQNNDPNNDGLFNLLKLNRPPHKDFLLKGIPNVEDTEFKTMEGDREVPNM</sequence>
<organism evidence="2 3">
    <name type="scientific">Ramazzottius varieornatus</name>
    <name type="common">Water bear</name>
    <name type="synonym">Tardigrade</name>
    <dbReference type="NCBI Taxonomy" id="947166"/>
    <lineage>
        <taxon>Eukaryota</taxon>
        <taxon>Metazoa</taxon>
        <taxon>Ecdysozoa</taxon>
        <taxon>Tardigrada</taxon>
        <taxon>Eutardigrada</taxon>
        <taxon>Parachela</taxon>
        <taxon>Hypsibioidea</taxon>
        <taxon>Ramazzottiidae</taxon>
        <taxon>Ramazzottius</taxon>
    </lineage>
</organism>
<proteinExistence type="predicted"/>
<comment type="caution">
    <text evidence="2">The sequence shown here is derived from an EMBL/GenBank/DDBJ whole genome shotgun (WGS) entry which is preliminary data.</text>
</comment>
<evidence type="ECO:0000313" key="3">
    <source>
        <dbReference type="Proteomes" id="UP000186922"/>
    </source>
</evidence>
<evidence type="ECO:0000313" key="2">
    <source>
        <dbReference type="EMBL" id="GAV04951.1"/>
    </source>
</evidence>
<dbReference type="Proteomes" id="UP000186922">
    <property type="component" value="Unassembled WGS sequence"/>
</dbReference>